<dbReference type="InterPro" id="IPR005110">
    <property type="entry name" value="MoeA_linker/N"/>
</dbReference>
<keyword evidence="6 11" id="KW-0808">Transferase</keyword>
<dbReference type="UniPathway" id="UPA00344"/>
<keyword evidence="8 11" id="KW-0460">Magnesium</keyword>
<evidence type="ECO:0000256" key="2">
    <source>
        <dbReference type="ARBA" id="ARBA00002901"/>
    </source>
</evidence>
<dbReference type="Gene3D" id="2.170.190.11">
    <property type="entry name" value="Molybdopterin biosynthesis moea protein, domain 3"/>
    <property type="match status" value="1"/>
</dbReference>
<dbReference type="CDD" id="cd00887">
    <property type="entry name" value="MoeA"/>
    <property type="match status" value="1"/>
</dbReference>
<dbReference type="AlphaFoldDB" id="A0A1I6V817"/>
<dbReference type="Gene3D" id="3.90.105.10">
    <property type="entry name" value="Molybdopterin biosynthesis moea protein, domain 2"/>
    <property type="match status" value="1"/>
</dbReference>
<dbReference type="NCBIfam" id="NF045515">
    <property type="entry name" value="Glp_gephyrin"/>
    <property type="match status" value="1"/>
</dbReference>
<dbReference type="PANTHER" id="PTHR10192:SF5">
    <property type="entry name" value="GEPHYRIN"/>
    <property type="match status" value="1"/>
</dbReference>
<dbReference type="FunFam" id="2.170.190.11:FF:000004">
    <property type="entry name" value="Molybdopterin molybdenumtransferase"/>
    <property type="match status" value="1"/>
</dbReference>
<accession>A0A1I6V817</accession>
<evidence type="ECO:0000256" key="8">
    <source>
        <dbReference type="ARBA" id="ARBA00022842"/>
    </source>
</evidence>
<evidence type="ECO:0000256" key="3">
    <source>
        <dbReference type="ARBA" id="ARBA00005046"/>
    </source>
</evidence>
<dbReference type="STRING" id="1176198.SAMN05444716_107164"/>
<comment type="similarity">
    <text evidence="4 11">Belongs to the MoeA family.</text>
</comment>
<evidence type="ECO:0000256" key="11">
    <source>
        <dbReference type="RuleBase" id="RU365090"/>
    </source>
</evidence>
<dbReference type="PANTHER" id="PTHR10192">
    <property type="entry name" value="MOLYBDOPTERIN BIOSYNTHESIS PROTEIN"/>
    <property type="match status" value="1"/>
</dbReference>
<dbReference type="GO" id="GO:0005829">
    <property type="term" value="C:cytosol"/>
    <property type="evidence" value="ECO:0007669"/>
    <property type="project" value="TreeGrafter"/>
</dbReference>
<evidence type="ECO:0000256" key="10">
    <source>
        <dbReference type="ARBA" id="ARBA00047317"/>
    </source>
</evidence>
<evidence type="ECO:0000256" key="6">
    <source>
        <dbReference type="ARBA" id="ARBA00022679"/>
    </source>
</evidence>
<dbReference type="SUPFAM" id="SSF53218">
    <property type="entry name" value="Molybdenum cofactor biosynthesis proteins"/>
    <property type="match status" value="1"/>
</dbReference>
<dbReference type="Gene3D" id="3.40.980.10">
    <property type="entry name" value="MoaB/Mog-like domain"/>
    <property type="match status" value="1"/>
</dbReference>
<keyword evidence="5 11" id="KW-0500">Molybdenum</keyword>
<dbReference type="GO" id="GO:0046872">
    <property type="term" value="F:metal ion binding"/>
    <property type="evidence" value="ECO:0007669"/>
    <property type="project" value="UniProtKB-UniRule"/>
</dbReference>
<dbReference type="GO" id="GO:0006777">
    <property type="term" value="P:Mo-molybdopterin cofactor biosynthetic process"/>
    <property type="evidence" value="ECO:0007669"/>
    <property type="project" value="UniProtKB-UniRule"/>
</dbReference>
<proteinExistence type="inferred from homology"/>
<name>A0A1I6V817_9ACTN</name>
<gene>
    <name evidence="13" type="ORF">SAMN05444716_107164</name>
</gene>
<evidence type="ECO:0000256" key="7">
    <source>
        <dbReference type="ARBA" id="ARBA00022723"/>
    </source>
</evidence>
<dbReference type="InterPro" id="IPR001453">
    <property type="entry name" value="MoaB/Mog_dom"/>
</dbReference>
<comment type="cofactor">
    <cofactor evidence="1 11">
        <name>Mg(2+)</name>
        <dbReference type="ChEBI" id="CHEBI:18420"/>
    </cofactor>
</comment>
<feature type="domain" description="MoaB/Mog" evidence="12">
    <location>
        <begin position="199"/>
        <end position="336"/>
    </location>
</feature>
<comment type="catalytic activity">
    <reaction evidence="10">
        <text>adenylyl-molybdopterin + molybdate = Mo-molybdopterin + AMP + H(+)</text>
        <dbReference type="Rhea" id="RHEA:35047"/>
        <dbReference type="ChEBI" id="CHEBI:15378"/>
        <dbReference type="ChEBI" id="CHEBI:36264"/>
        <dbReference type="ChEBI" id="CHEBI:62727"/>
        <dbReference type="ChEBI" id="CHEBI:71302"/>
        <dbReference type="ChEBI" id="CHEBI:456215"/>
        <dbReference type="EC" id="2.10.1.1"/>
    </reaction>
</comment>
<dbReference type="Gene3D" id="2.40.340.10">
    <property type="entry name" value="MoeA, C-terminal, domain IV"/>
    <property type="match status" value="1"/>
</dbReference>
<dbReference type="Pfam" id="PF00994">
    <property type="entry name" value="MoCF_biosynth"/>
    <property type="match status" value="1"/>
</dbReference>
<dbReference type="EC" id="2.10.1.1" evidence="11"/>
<keyword evidence="9 11" id="KW-0501">Molybdenum cofactor biosynthesis</keyword>
<dbReference type="SUPFAM" id="SSF63867">
    <property type="entry name" value="MoeA C-terminal domain-like"/>
    <property type="match status" value="1"/>
</dbReference>
<organism evidence="13 14">
    <name type="scientific">Streptomyces harbinensis</name>
    <dbReference type="NCBI Taxonomy" id="1176198"/>
    <lineage>
        <taxon>Bacteria</taxon>
        <taxon>Bacillati</taxon>
        <taxon>Actinomycetota</taxon>
        <taxon>Actinomycetes</taxon>
        <taxon>Kitasatosporales</taxon>
        <taxon>Streptomycetaceae</taxon>
        <taxon>Streptomyces</taxon>
    </lineage>
</organism>
<dbReference type="SUPFAM" id="SSF63882">
    <property type="entry name" value="MoeA N-terminal region -like"/>
    <property type="match status" value="1"/>
</dbReference>
<dbReference type="Pfam" id="PF03453">
    <property type="entry name" value="MoeA_N"/>
    <property type="match status" value="1"/>
</dbReference>
<dbReference type="SMART" id="SM00852">
    <property type="entry name" value="MoCF_biosynth"/>
    <property type="match status" value="1"/>
</dbReference>
<sequence length="436" mass="44498">MSDLWSVDDHLADILRALRPLDPIALPLLDADGCVLTEDVTVPAALPPFDNSSMDGYAVRAADVAAATGERPVRLAVVGESAAGGVDELPVLRPGQALRIMTGAPLPAGADAVVPVEWTDGGLGGGPVAAMPAADLREGAPVRVHRPAAPGAHIRRRGSDAAAGTLALAAGTVLGPAQLGLLAALGRARVEVRPRPRVVVLSTGSELVPPGTPLGPGQIHDSNGFTLTAAARAAGAVAYRAATVADEPERLRAALEDQLSRADLVITSGGVSVGAYDVVKEALRGSVEFRRLAMQPGKPQGFGLVGRQRVPLLALPGNPVSSYVSFELFVRPALRALAGHPQVARPRVRARLVCDAPLTSPAGRRQYLRGAYTPPAPGERLGTVRPVGGASSHLLAALARADALIEIPEAATTAEAGAELTVVPLGGGGQEYGSSS</sequence>
<evidence type="ECO:0000256" key="5">
    <source>
        <dbReference type="ARBA" id="ARBA00022505"/>
    </source>
</evidence>
<dbReference type="InterPro" id="IPR036425">
    <property type="entry name" value="MoaB/Mog-like_dom_sf"/>
</dbReference>
<dbReference type="RefSeq" id="WP_019433494.1">
    <property type="nucleotide sequence ID" value="NZ_FPAB01000007.1"/>
</dbReference>
<dbReference type="InterPro" id="IPR005111">
    <property type="entry name" value="MoeA_C_domain_IV"/>
</dbReference>
<evidence type="ECO:0000313" key="14">
    <source>
        <dbReference type="Proteomes" id="UP000198873"/>
    </source>
</evidence>
<evidence type="ECO:0000256" key="4">
    <source>
        <dbReference type="ARBA" id="ARBA00010763"/>
    </source>
</evidence>
<comment type="pathway">
    <text evidence="3 11">Cofactor biosynthesis; molybdopterin biosynthesis.</text>
</comment>
<dbReference type="Proteomes" id="UP000198873">
    <property type="component" value="Unassembled WGS sequence"/>
</dbReference>
<protein>
    <recommendedName>
        <fullName evidence="11">Molybdopterin molybdenumtransferase</fullName>
        <ecNumber evidence="11">2.10.1.1</ecNumber>
    </recommendedName>
</protein>
<dbReference type="Pfam" id="PF03454">
    <property type="entry name" value="MoeA_C"/>
    <property type="match status" value="1"/>
</dbReference>
<evidence type="ECO:0000259" key="12">
    <source>
        <dbReference type="SMART" id="SM00852"/>
    </source>
</evidence>
<evidence type="ECO:0000313" key="13">
    <source>
        <dbReference type="EMBL" id="SFT09790.1"/>
    </source>
</evidence>
<comment type="function">
    <text evidence="2 11">Catalyzes the insertion of molybdate into adenylated molybdopterin with the concomitant release of AMP.</text>
</comment>
<dbReference type="FunFam" id="3.40.980.10:FF:000004">
    <property type="entry name" value="Molybdopterin molybdenumtransferase"/>
    <property type="match status" value="1"/>
</dbReference>
<dbReference type="GO" id="GO:0061599">
    <property type="term" value="F:molybdopterin molybdotransferase activity"/>
    <property type="evidence" value="ECO:0007669"/>
    <property type="project" value="UniProtKB-UniRule"/>
</dbReference>
<keyword evidence="7 11" id="KW-0479">Metal-binding</keyword>
<keyword evidence="14" id="KW-1185">Reference proteome</keyword>
<dbReference type="EMBL" id="FPAB01000007">
    <property type="protein sequence ID" value="SFT09790.1"/>
    <property type="molecule type" value="Genomic_DNA"/>
</dbReference>
<dbReference type="InterPro" id="IPR038987">
    <property type="entry name" value="MoeA-like"/>
</dbReference>
<evidence type="ECO:0000256" key="1">
    <source>
        <dbReference type="ARBA" id="ARBA00001946"/>
    </source>
</evidence>
<dbReference type="InterPro" id="IPR036688">
    <property type="entry name" value="MoeA_C_domain_IV_sf"/>
</dbReference>
<reference evidence="14" key="1">
    <citation type="submission" date="2016-10" db="EMBL/GenBank/DDBJ databases">
        <authorList>
            <person name="Varghese N."/>
            <person name="Submissions S."/>
        </authorList>
    </citation>
    <scope>NUCLEOTIDE SEQUENCE [LARGE SCALE GENOMIC DNA]</scope>
    <source>
        <strain evidence="14">CGMCC 4.7047</strain>
    </source>
</reference>
<dbReference type="InterPro" id="IPR036135">
    <property type="entry name" value="MoeA_linker/N_sf"/>
</dbReference>
<evidence type="ECO:0000256" key="9">
    <source>
        <dbReference type="ARBA" id="ARBA00023150"/>
    </source>
</evidence>
<dbReference type="NCBIfam" id="TIGR00177">
    <property type="entry name" value="molyb_syn"/>
    <property type="match status" value="1"/>
</dbReference>